<sequence>MSRSLHFSCRDRSDDRGGAAGAAASAASLARHRQARPAAGFTLLELLVVVTIIGLLAAYVGPKYFSQLGRSEQGVAKAQVEAFARALDTYRLEVGRYPTSEEGLNALLSKPPRAPRWNGPYLQKAVPDDPWGHAYLYRSPGATSDFEILSYGKDGQPGGTGDAADVTYQ</sequence>
<keyword evidence="6" id="KW-0997">Cell inner membrane</keyword>
<dbReference type="NCBIfam" id="TIGR01710">
    <property type="entry name" value="typeII_sec_gspG"/>
    <property type="match status" value="1"/>
</dbReference>
<comment type="similarity">
    <text evidence="2">Belongs to the GSP G family.</text>
</comment>
<evidence type="ECO:0000256" key="5">
    <source>
        <dbReference type="ARBA" id="ARBA00022481"/>
    </source>
</evidence>
<evidence type="ECO:0000256" key="2">
    <source>
        <dbReference type="ARBA" id="ARBA00009984"/>
    </source>
</evidence>
<dbReference type="InterPro" id="IPR045584">
    <property type="entry name" value="Pilin-like"/>
</dbReference>
<comment type="caution">
    <text evidence="12">The sequence shown here is derived from an EMBL/GenBank/DDBJ whole genome shotgun (WGS) entry which is preliminary data.</text>
</comment>
<dbReference type="InterPro" id="IPR013545">
    <property type="entry name" value="T2SS_protein-GspG_C"/>
</dbReference>
<keyword evidence="4" id="KW-1003">Cell membrane</keyword>
<dbReference type="Pfam" id="PF07963">
    <property type="entry name" value="N_methyl"/>
    <property type="match status" value="1"/>
</dbReference>
<evidence type="ECO:0000313" key="13">
    <source>
        <dbReference type="Proteomes" id="UP000253831"/>
    </source>
</evidence>
<dbReference type="Gene3D" id="3.30.700.10">
    <property type="entry name" value="Glycoprotein, Type 4 Pilin"/>
    <property type="match status" value="1"/>
</dbReference>
<dbReference type="SUPFAM" id="SSF54523">
    <property type="entry name" value="Pili subunits"/>
    <property type="match status" value="1"/>
</dbReference>
<feature type="transmembrane region" description="Helical" evidence="10">
    <location>
        <begin position="38"/>
        <end position="60"/>
    </location>
</feature>
<evidence type="ECO:0000256" key="10">
    <source>
        <dbReference type="SAM" id="Phobius"/>
    </source>
</evidence>
<evidence type="ECO:0000256" key="7">
    <source>
        <dbReference type="ARBA" id="ARBA00022692"/>
    </source>
</evidence>
<keyword evidence="7 10" id="KW-0812">Transmembrane</keyword>
<dbReference type="InterPro" id="IPR000983">
    <property type="entry name" value="Bac_GSPG_pilin"/>
</dbReference>
<comment type="subcellular location">
    <subcellularLocation>
        <location evidence="1">Cell inner membrane</location>
        <topology evidence="1">Single-pass membrane protein</topology>
    </subcellularLocation>
</comment>
<dbReference type="Proteomes" id="UP000253831">
    <property type="component" value="Unassembled WGS sequence"/>
</dbReference>
<accession>A0A369XV95</accession>
<protein>
    <recommendedName>
        <fullName evidence="3">Type II secretion system core protein G</fullName>
    </recommendedName>
</protein>
<keyword evidence="5" id="KW-0488">Methylation</keyword>
<evidence type="ECO:0000256" key="6">
    <source>
        <dbReference type="ARBA" id="ARBA00022519"/>
    </source>
</evidence>
<dbReference type="AlphaFoldDB" id="A0A369XV95"/>
<dbReference type="InterPro" id="IPR010054">
    <property type="entry name" value="Type2_sec_GspG"/>
</dbReference>
<proteinExistence type="inferred from homology"/>
<dbReference type="Pfam" id="PF08334">
    <property type="entry name" value="T2SSG"/>
    <property type="match status" value="1"/>
</dbReference>
<dbReference type="NCBIfam" id="TIGR02532">
    <property type="entry name" value="IV_pilin_GFxxxE"/>
    <property type="match status" value="1"/>
</dbReference>
<dbReference type="GO" id="GO:0015627">
    <property type="term" value="C:type II protein secretion system complex"/>
    <property type="evidence" value="ECO:0007669"/>
    <property type="project" value="InterPro"/>
</dbReference>
<keyword evidence="9 10" id="KW-0472">Membrane</keyword>
<name>A0A369XV95_9PROT</name>
<evidence type="ECO:0000256" key="4">
    <source>
        <dbReference type="ARBA" id="ARBA00022475"/>
    </source>
</evidence>
<feature type="domain" description="Type II secretion system protein GspG C-terminal" evidence="11">
    <location>
        <begin position="64"/>
        <end position="167"/>
    </location>
</feature>
<evidence type="ECO:0000256" key="8">
    <source>
        <dbReference type="ARBA" id="ARBA00022989"/>
    </source>
</evidence>
<evidence type="ECO:0000256" key="3">
    <source>
        <dbReference type="ARBA" id="ARBA00020042"/>
    </source>
</evidence>
<evidence type="ECO:0000256" key="1">
    <source>
        <dbReference type="ARBA" id="ARBA00004377"/>
    </source>
</evidence>
<dbReference type="GO" id="GO:0015628">
    <property type="term" value="P:protein secretion by the type II secretion system"/>
    <property type="evidence" value="ECO:0007669"/>
    <property type="project" value="InterPro"/>
</dbReference>
<evidence type="ECO:0000256" key="9">
    <source>
        <dbReference type="ARBA" id="ARBA00023136"/>
    </source>
</evidence>
<dbReference type="PRINTS" id="PR00813">
    <property type="entry name" value="BCTERIALGSPG"/>
</dbReference>
<keyword evidence="8 10" id="KW-1133">Transmembrane helix</keyword>
<dbReference type="EMBL" id="QPGA01000001">
    <property type="protein sequence ID" value="RDE52329.1"/>
    <property type="molecule type" value="Genomic_DNA"/>
</dbReference>
<reference evidence="12 13" key="1">
    <citation type="submission" date="2018-05" db="EMBL/GenBank/DDBJ databases">
        <title>Integrated omic analyses show evidence that a Ca. Accumulibacter phosphatis strain performs denitrification under micro-aerobic conditions.</title>
        <authorList>
            <person name="Camejo P.Y."/>
            <person name="Katherine M.D."/>
            <person name="Daniel N.R."/>
        </authorList>
    </citation>
    <scope>NUCLEOTIDE SEQUENCE [LARGE SCALE GENOMIC DNA]</scope>
    <source>
        <strain evidence="12">UW-LDO-IC</strain>
    </source>
</reference>
<dbReference type="InterPro" id="IPR012902">
    <property type="entry name" value="N_methyl_site"/>
</dbReference>
<dbReference type="GO" id="GO:0005886">
    <property type="term" value="C:plasma membrane"/>
    <property type="evidence" value="ECO:0007669"/>
    <property type="project" value="UniProtKB-SubCell"/>
</dbReference>
<organism evidence="12 13">
    <name type="scientific">Candidatus Accumulibacter meliphilus</name>
    <dbReference type="NCBI Taxonomy" id="2211374"/>
    <lineage>
        <taxon>Bacteria</taxon>
        <taxon>Pseudomonadati</taxon>
        <taxon>Pseudomonadota</taxon>
        <taxon>Betaproteobacteria</taxon>
        <taxon>Candidatus Accumulibacter</taxon>
    </lineage>
</organism>
<gene>
    <name evidence="12" type="primary">gspG</name>
    <name evidence="12" type="ORF">DVS81_00735</name>
</gene>
<evidence type="ECO:0000259" key="11">
    <source>
        <dbReference type="Pfam" id="PF08334"/>
    </source>
</evidence>
<evidence type="ECO:0000313" key="12">
    <source>
        <dbReference type="EMBL" id="RDE52329.1"/>
    </source>
</evidence>